<keyword evidence="5" id="KW-0560">Oxidoreductase</keyword>
<name>A0A226C1E7_9FIRM</name>
<dbReference type="GO" id="GO:0018580">
    <property type="term" value="F:nitronate monooxygenase activity"/>
    <property type="evidence" value="ECO:0007669"/>
    <property type="project" value="InterPro"/>
</dbReference>
<dbReference type="RefSeq" id="WP_089023168.1">
    <property type="nucleotide sequence ID" value="NZ_NIQC01000007.1"/>
</dbReference>
<reference evidence="6 7" key="1">
    <citation type="submission" date="2017-06" db="EMBL/GenBank/DDBJ databases">
        <title>Draft Genome Sequence of Natranaerobius trueperi halophilic, alkalithermophilic bacteria from soda lakes.</title>
        <authorList>
            <person name="Zhao B."/>
        </authorList>
    </citation>
    <scope>NUCLEOTIDE SEQUENCE [LARGE SCALE GENOMIC DNA]</scope>
    <source>
        <strain evidence="6 7">DSM 18760</strain>
    </source>
</reference>
<dbReference type="Pfam" id="PF03060">
    <property type="entry name" value="NMO"/>
    <property type="match status" value="2"/>
</dbReference>
<dbReference type="PANTHER" id="PTHR32332">
    <property type="entry name" value="2-NITROPROPANE DIOXYGENASE"/>
    <property type="match status" value="1"/>
</dbReference>
<evidence type="ECO:0000313" key="7">
    <source>
        <dbReference type="Proteomes" id="UP000214588"/>
    </source>
</evidence>
<protein>
    <recommendedName>
        <fullName evidence="2">Probable nitronate monooxygenase</fullName>
    </recommendedName>
</protein>
<comment type="function">
    <text evidence="1">Nitronate monooxygenase that uses molecular oxygen to catalyze the oxidative denitrification of alkyl nitronates. Acts on propionate 3-nitronate (P3N), the presumed physiological substrate. Probably functions in the detoxification of P3N, a metabolic poison produced by plants and fungi as a defense mechanism.</text>
</comment>
<evidence type="ECO:0000256" key="3">
    <source>
        <dbReference type="ARBA" id="ARBA00022630"/>
    </source>
</evidence>
<dbReference type="Proteomes" id="UP000214588">
    <property type="component" value="Unassembled WGS sequence"/>
</dbReference>
<proteinExistence type="predicted"/>
<sequence>MSCYQLMNILDIKYPILQGGMAWVATGELAAAVSEAGGLGVIGAGNAPADVVEEEIKKVKKATDKPFAVNIMLLSPFVDELVDLVVKEQVPVVTTGAGNPAKYMDKFKEADIKVVPVVPSIALAKRMEKLGVNALIAEGAEAGGHIGELTTMTLIPQIVDAVNIPVIAAGGIADGRGVAAVISLGASGIQMGTRFVLAEECTAHRNYKEAIKSAKERDAVVTARSTGHPVRSLKNKLVKEFTKLEKENVPKEEIEQKGAGALAKAVREGDIDFGSVMAGQVAGMLKKEQTAQEIIEEVISEAETILGNFNTDILKR</sequence>
<evidence type="ECO:0000256" key="1">
    <source>
        <dbReference type="ARBA" id="ARBA00003535"/>
    </source>
</evidence>
<dbReference type="NCBIfam" id="TIGR03151">
    <property type="entry name" value="enACPred_II"/>
    <property type="match status" value="1"/>
</dbReference>
<dbReference type="CDD" id="cd04730">
    <property type="entry name" value="NPD_like"/>
    <property type="match status" value="1"/>
</dbReference>
<dbReference type="PANTHER" id="PTHR32332:SF20">
    <property type="entry name" value="2-NITROPROPANE DIOXYGENASE-LIKE PROTEIN"/>
    <property type="match status" value="1"/>
</dbReference>
<comment type="caution">
    <text evidence="6">The sequence shown here is derived from an EMBL/GenBank/DDBJ whole genome shotgun (WGS) entry which is preliminary data.</text>
</comment>
<dbReference type="AlphaFoldDB" id="A0A226C1E7"/>
<dbReference type="EMBL" id="NIQC01000007">
    <property type="protein sequence ID" value="OWZ84190.1"/>
    <property type="molecule type" value="Genomic_DNA"/>
</dbReference>
<keyword evidence="7" id="KW-1185">Reference proteome</keyword>
<keyword evidence="3" id="KW-0285">Flavoprotein</keyword>
<dbReference type="Gene3D" id="3.20.20.70">
    <property type="entry name" value="Aldolase class I"/>
    <property type="match status" value="1"/>
</dbReference>
<evidence type="ECO:0000256" key="4">
    <source>
        <dbReference type="ARBA" id="ARBA00022643"/>
    </source>
</evidence>
<dbReference type="InterPro" id="IPR004136">
    <property type="entry name" value="NMO"/>
</dbReference>
<dbReference type="SUPFAM" id="SSF51412">
    <property type="entry name" value="Inosine monophosphate dehydrogenase (IMPDH)"/>
    <property type="match status" value="1"/>
</dbReference>
<gene>
    <name evidence="6" type="ORF">CDO51_04785</name>
</gene>
<dbReference type="OrthoDB" id="9778912at2"/>
<organism evidence="6 7">
    <name type="scientific">Natranaerobius trueperi</name>
    <dbReference type="NCBI Taxonomy" id="759412"/>
    <lineage>
        <taxon>Bacteria</taxon>
        <taxon>Bacillati</taxon>
        <taxon>Bacillota</taxon>
        <taxon>Clostridia</taxon>
        <taxon>Natranaerobiales</taxon>
        <taxon>Natranaerobiaceae</taxon>
        <taxon>Natranaerobius</taxon>
    </lineage>
</organism>
<keyword evidence="4" id="KW-0288">FMN</keyword>
<keyword evidence="6" id="KW-0503">Monooxygenase</keyword>
<dbReference type="InterPro" id="IPR017569">
    <property type="entry name" value="Enoyl_ACP_red-II_put"/>
</dbReference>
<accession>A0A226C1E7</accession>
<evidence type="ECO:0000256" key="5">
    <source>
        <dbReference type="ARBA" id="ARBA00023002"/>
    </source>
</evidence>
<evidence type="ECO:0000313" key="6">
    <source>
        <dbReference type="EMBL" id="OWZ84190.1"/>
    </source>
</evidence>
<evidence type="ECO:0000256" key="2">
    <source>
        <dbReference type="ARBA" id="ARBA00013457"/>
    </source>
</evidence>
<dbReference type="InterPro" id="IPR013785">
    <property type="entry name" value="Aldolase_TIM"/>
</dbReference>